<accession>A0A1V0GXM7</accession>
<evidence type="ECO:0000313" key="1">
    <source>
        <dbReference type="EMBL" id="ARC38568.1"/>
    </source>
</evidence>
<protein>
    <submittedName>
        <fullName evidence="1">DUF2478 domain-containing protein</fullName>
    </submittedName>
</protein>
<dbReference type="Pfam" id="PF10649">
    <property type="entry name" value="DUF2478"/>
    <property type="match status" value="1"/>
</dbReference>
<sequence length="53" mass="5660">MAEALSRGTPVLLGVNGRNLASFETFSSGMAVQLQPDEAAVMDWCKIAIAEYV</sequence>
<dbReference type="EMBL" id="CP020442">
    <property type="protein sequence ID" value="ARC38568.1"/>
    <property type="molecule type" value="Genomic_DNA"/>
</dbReference>
<reference evidence="1" key="1">
    <citation type="submission" date="2017-12" db="EMBL/GenBank/DDBJ databases">
        <title>FDA dAtabase for Regulatory Grade micrObial Sequences (FDA-ARGOS): Supporting development and validation of Infectious Disease Dx tests.</title>
        <authorList>
            <person name="Campos J."/>
            <person name="Goldberg B."/>
            <person name="Tallon L."/>
            <person name="Sadzewicz L."/>
            <person name="Sengamalay N."/>
            <person name="Ott S."/>
            <person name="Godinez A."/>
            <person name="Nagaraj S."/>
            <person name="Vyas G."/>
            <person name="Aluvathingal J."/>
            <person name="Nadendla S."/>
            <person name="Geyer C."/>
            <person name="Nandy P."/>
            <person name="Hobson J."/>
            <person name="Sichtig H."/>
        </authorList>
    </citation>
    <scope>NUCLEOTIDE SEQUENCE</scope>
    <source>
        <strain evidence="1">FDAARGOS_252</strain>
    </source>
</reference>
<evidence type="ECO:0000313" key="2">
    <source>
        <dbReference type="Proteomes" id="UP000191257"/>
    </source>
</evidence>
<dbReference type="KEGG" id="pye:A6J80_14250"/>
<dbReference type="AlphaFoldDB" id="A0A1V0GXM7"/>
<keyword evidence="2" id="KW-1185">Reference proteome</keyword>
<dbReference type="RefSeq" id="WP_080622883.1">
    <property type="nucleotide sequence ID" value="NZ_CP038052.1"/>
</dbReference>
<organism evidence="1 2">
    <name type="scientific">Paracoccus yeei</name>
    <dbReference type="NCBI Taxonomy" id="147645"/>
    <lineage>
        <taxon>Bacteria</taxon>
        <taxon>Pseudomonadati</taxon>
        <taxon>Pseudomonadota</taxon>
        <taxon>Alphaproteobacteria</taxon>
        <taxon>Rhodobacterales</taxon>
        <taxon>Paracoccaceae</taxon>
        <taxon>Paracoccus</taxon>
    </lineage>
</organism>
<dbReference type="InterPro" id="IPR018912">
    <property type="entry name" value="DUF2478"/>
</dbReference>
<dbReference type="Proteomes" id="UP000191257">
    <property type="component" value="Chromosome"/>
</dbReference>
<name>A0A1V0GXM7_9RHOB</name>
<dbReference type="OrthoDB" id="5918880at2"/>
<gene>
    <name evidence="1" type="ORF">A6J80_14250</name>
</gene>
<proteinExistence type="predicted"/>